<evidence type="ECO:0000256" key="3">
    <source>
        <dbReference type="ARBA" id="ARBA00022801"/>
    </source>
</evidence>
<feature type="domain" description="Peptidase M12A" evidence="8">
    <location>
        <begin position="9"/>
        <end position="153"/>
    </location>
</feature>
<dbReference type="EC" id="3.4.24.-" evidence="7"/>
<dbReference type="CDD" id="cd04280">
    <property type="entry name" value="ZnMc_astacin_like"/>
    <property type="match status" value="1"/>
</dbReference>
<dbReference type="AlphaFoldDB" id="A0A9W9ZDS7"/>
<keyword evidence="1 6" id="KW-0645">Protease</keyword>
<proteinExistence type="predicted"/>
<dbReference type="SMART" id="SM00235">
    <property type="entry name" value="ZnMc"/>
    <property type="match status" value="1"/>
</dbReference>
<evidence type="ECO:0000256" key="6">
    <source>
        <dbReference type="PROSITE-ProRule" id="PRU01211"/>
    </source>
</evidence>
<dbReference type="PANTHER" id="PTHR10127:SF780">
    <property type="entry name" value="METALLOENDOPEPTIDASE"/>
    <property type="match status" value="1"/>
</dbReference>
<dbReference type="InterPro" id="IPR024079">
    <property type="entry name" value="MetalloPept_cat_dom_sf"/>
</dbReference>
<evidence type="ECO:0000256" key="4">
    <source>
        <dbReference type="ARBA" id="ARBA00022833"/>
    </source>
</evidence>
<feature type="active site" evidence="6">
    <location>
        <position position="112"/>
    </location>
</feature>
<evidence type="ECO:0000256" key="2">
    <source>
        <dbReference type="ARBA" id="ARBA00022723"/>
    </source>
</evidence>
<comment type="cofactor">
    <cofactor evidence="6 7">
        <name>Zn(2+)</name>
        <dbReference type="ChEBI" id="CHEBI:29105"/>
    </cofactor>
    <text evidence="6 7">Binds 1 zinc ion per subunit.</text>
</comment>
<comment type="caution">
    <text evidence="9">The sequence shown here is derived from an EMBL/GenBank/DDBJ whole genome shotgun (WGS) entry which is preliminary data.</text>
</comment>
<dbReference type="PROSITE" id="PS51864">
    <property type="entry name" value="ASTACIN"/>
    <property type="match status" value="1"/>
</dbReference>
<organism evidence="9 10">
    <name type="scientific">Desmophyllum pertusum</name>
    <dbReference type="NCBI Taxonomy" id="174260"/>
    <lineage>
        <taxon>Eukaryota</taxon>
        <taxon>Metazoa</taxon>
        <taxon>Cnidaria</taxon>
        <taxon>Anthozoa</taxon>
        <taxon>Hexacorallia</taxon>
        <taxon>Scleractinia</taxon>
        <taxon>Caryophylliina</taxon>
        <taxon>Caryophylliidae</taxon>
        <taxon>Desmophyllum</taxon>
    </lineage>
</organism>
<evidence type="ECO:0000256" key="1">
    <source>
        <dbReference type="ARBA" id="ARBA00022670"/>
    </source>
</evidence>
<feature type="binding site" evidence="6">
    <location>
        <position position="115"/>
    </location>
    <ligand>
        <name>Zn(2+)</name>
        <dbReference type="ChEBI" id="CHEBI:29105"/>
        <note>catalytic</note>
    </ligand>
</feature>
<dbReference type="Proteomes" id="UP001163046">
    <property type="component" value="Unassembled WGS sequence"/>
</dbReference>
<evidence type="ECO:0000259" key="8">
    <source>
        <dbReference type="PROSITE" id="PS51864"/>
    </source>
</evidence>
<dbReference type="Gene3D" id="3.40.390.10">
    <property type="entry name" value="Collagenase (Catalytic Domain)"/>
    <property type="match status" value="1"/>
</dbReference>
<dbReference type="GO" id="GO:0008270">
    <property type="term" value="F:zinc ion binding"/>
    <property type="evidence" value="ECO:0007669"/>
    <property type="project" value="UniProtKB-UniRule"/>
</dbReference>
<dbReference type="EMBL" id="MU826359">
    <property type="protein sequence ID" value="KAJ7379144.1"/>
    <property type="molecule type" value="Genomic_DNA"/>
</dbReference>
<dbReference type="GO" id="GO:0004222">
    <property type="term" value="F:metalloendopeptidase activity"/>
    <property type="evidence" value="ECO:0007669"/>
    <property type="project" value="UniProtKB-UniRule"/>
</dbReference>
<dbReference type="OrthoDB" id="291007at2759"/>
<evidence type="ECO:0000256" key="5">
    <source>
        <dbReference type="ARBA" id="ARBA00023049"/>
    </source>
</evidence>
<protein>
    <recommendedName>
        <fullName evidence="7">Metalloendopeptidase</fullName>
        <ecNumber evidence="7">3.4.24.-</ecNumber>
    </recommendedName>
</protein>
<keyword evidence="4 6" id="KW-0862">Zinc</keyword>
<evidence type="ECO:0000313" key="9">
    <source>
        <dbReference type="EMBL" id="KAJ7379144.1"/>
    </source>
</evidence>
<dbReference type="PANTHER" id="PTHR10127">
    <property type="entry name" value="DISCOIDIN, CUB, EGF, LAMININ , AND ZINC METALLOPROTEASE DOMAIN CONTAINING"/>
    <property type="match status" value="1"/>
</dbReference>
<dbReference type="GO" id="GO:0006508">
    <property type="term" value="P:proteolysis"/>
    <property type="evidence" value="ECO:0007669"/>
    <property type="project" value="UniProtKB-KW"/>
</dbReference>
<keyword evidence="3 6" id="KW-0378">Hydrolase</keyword>
<dbReference type="PRINTS" id="PR00480">
    <property type="entry name" value="ASTACIN"/>
</dbReference>
<dbReference type="SUPFAM" id="SSF55486">
    <property type="entry name" value="Metalloproteases ('zincins'), catalytic domain"/>
    <property type="match status" value="1"/>
</dbReference>
<dbReference type="InterPro" id="IPR006026">
    <property type="entry name" value="Peptidase_Metallo"/>
</dbReference>
<feature type="binding site" evidence="6">
    <location>
        <position position="111"/>
    </location>
    <ligand>
        <name>Zn(2+)</name>
        <dbReference type="ChEBI" id="CHEBI:29105"/>
        <note>catalytic</note>
    </ligand>
</feature>
<feature type="binding site" evidence="6">
    <location>
        <position position="121"/>
    </location>
    <ligand>
        <name>Zn(2+)</name>
        <dbReference type="ChEBI" id="CHEBI:29105"/>
        <note>catalytic</note>
    </ligand>
</feature>
<reference evidence="9" key="1">
    <citation type="submission" date="2023-01" db="EMBL/GenBank/DDBJ databases">
        <title>Genome assembly of the deep-sea coral Lophelia pertusa.</title>
        <authorList>
            <person name="Herrera S."/>
            <person name="Cordes E."/>
        </authorList>
    </citation>
    <scope>NUCLEOTIDE SEQUENCE</scope>
    <source>
        <strain evidence="9">USNM1676648</strain>
        <tissue evidence="9">Polyp</tissue>
    </source>
</reference>
<accession>A0A9W9ZDS7</accession>
<keyword evidence="10" id="KW-1185">Reference proteome</keyword>
<dbReference type="InterPro" id="IPR034035">
    <property type="entry name" value="Astacin-like_dom"/>
</dbReference>
<sequence length="153" mass="17451">MLLTSEQIQAIKNGLDPNVGGARGLTKNTQWPNGIVYYTIDTRRPIKNAVIHGAIREWEEKTCIKFKPRTWQRDYIEFFIGSGCWSNVGHIGGKQQISLGFGCITHGVAVHEIGHALGFFHEQSRPDRDRYVEILWDNIQEGKSKRIETIRTS</sequence>
<comment type="caution">
    <text evidence="6">Lacks conserved residue(s) required for the propagation of feature annotation.</text>
</comment>
<name>A0A9W9ZDS7_9CNID</name>
<dbReference type="Pfam" id="PF01400">
    <property type="entry name" value="Astacin"/>
    <property type="match status" value="1"/>
</dbReference>
<keyword evidence="2 6" id="KW-0479">Metal-binding</keyword>
<evidence type="ECO:0000313" key="10">
    <source>
        <dbReference type="Proteomes" id="UP001163046"/>
    </source>
</evidence>
<gene>
    <name evidence="9" type="ORF">OS493_017642</name>
</gene>
<keyword evidence="5 6" id="KW-0482">Metalloprotease</keyword>
<evidence type="ECO:0000256" key="7">
    <source>
        <dbReference type="RuleBase" id="RU361183"/>
    </source>
</evidence>
<dbReference type="InterPro" id="IPR001506">
    <property type="entry name" value="Peptidase_M12A"/>
</dbReference>